<reference evidence="1" key="1">
    <citation type="submission" date="2014-05" db="EMBL/GenBank/DDBJ databases">
        <authorList>
            <person name="Chronopoulou M."/>
        </authorList>
    </citation>
    <scope>NUCLEOTIDE SEQUENCE</scope>
    <source>
        <tissue evidence="1">Whole organism</tissue>
    </source>
</reference>
<feature type="non-terminal residue" evidence="1">
    <location>
        <position position="1"/>
    </location>
</feature>
<name>A0A0K2UN40_LEPSM</name>
<organism evidence="1">
    <name type="scientific">Lepeophtheirus salmonis</name>
    <name type="common">Salmon louse</name>
    <name type="synonym">Caligus salmonis</name>
    <dbReference type="NCBI Taxonomy" id="72036"/>
    <lineage>
        <taxon>Eukaryota</taxon>
        <taxon>Metazoa</taxon>
        <taxon>Ecdysozoa</taxon>
        <taxon>Arthropoda</taxon>
        <taxon>Crustacea</taxon>
        <taxon>Multicrustacea</taxon>
        <taxon>Hexanauplia</taxon>
        <taxon>Copepoda</taxon>
        <taxon>Siphonostomatoida</taxon>
        <taxon>Caligidae</taxon>
        <taxon>Lepeophtheirus</taxon>
    </lineage>
</organism>
<evidence type="ECO:0000313" key="1">
    <source>
        <dbReference type="EMBL" id="CDW39156.1"/>
    </source>
</evidence>
<sequence length="318" mass="37135">ELKPSETASKEIYSFKGLSCTKTNLKCYFQGSNCTEIKKKEEMTLYLDEMWNYDKVKINKSCDTKIKLNITGYFAEKAFWNLTCDKLKSRNRTELPRAYIYACTQNWYNKKFVHYGENICNLDCKEPMIQCNVYWGTICVDSIQECNFLHGDKKEKTMVLMTATTPNVQISLKSLNLFIMNETKVRIDSIFNNSNMFEVEYSTQSGNWRKLRTGLILNTINLTLRFNFPPREIQANYITITSNSSKEGKELEHVQRRLIGFIYGYEFGQISNEVILVNSSFRTHINAMIPKGLYAYWLDHQICKRDANLPPKLCLLSR</sequence>
<accession>A0A0K2UN40</accession>
<dbReference type="AlphaFoldDB" id="A0A0K2UN40"/>
<protein>
    <submittedName>
        <fullName evidence="1">Uncharacterized protein</fullName>
    </submittedName>
</protein>
<dbReference type="EMBL" id="HACA01021795">
    <property type="protein sequence ID" value="CDW39156.1"/>
    <property type="molecule type" value="Transcribed_RNA"/>
</dbReference>
<proteinExistence type="predicted"/>